<sequence length="419" mass="45650">MSLRSTATARSTMHIVVIGSGIAGLSAAAILRKYPQFSITVYERRDADFKESSAALGIRANGISVLKEIGICREEIRAVVGAGYRTYNLKEEEMSKSLVGDGPDGDGALWFVFRQDLKDALLHRVTREDGEGSPVKVLYGTHVVSVEPRTGVVEFADRMSVQAYLIIGADGIHSRVRSSVIPASHPAPTPCGLSVYRFILPMDDIRDAIGADHGMPAMYNYDEGTFVAIIAAGDVENRNVVMYPCREHQQMNLACAIADSSLKNPAQLEYSWNARGSVKEMVESIEGFPQWLQRVFSRTPQAQLFQVRDQEPLPTYALGRTVLIGDAAHAMVPYQGQGANQALEDVEGLDVLLAEVADADVIPGLLQVWDSIRRPRASEIQRGSRASQANIASKTASASILSVRPHVGMKEALAQLQTR</sequence>
<reference evidence="8 9" key="1">
    <citation type="journal article" date="2016" name="Sci. Rep.">
        <title>Draft genome sequencing and secretome analysis of fungal phytopathogen Ascochyta rabiei provides insight into the necrotrophic effector repertoire.</title>
        <authorList>
            <person name="Verma S."/>
            <person name="Gazara R.K."/>
            <person name="Nizam S."/>
            <person name="Parween S."/>
            <person name="Chattopadhyay D."/>
            <person name="Verma P.K."/>
        </authorList>
    </citation>
    <scope>NUCLEOTIDE SEQUENCE [LARGE SCALE GENOMIC DNA]</scope>
    <source>
        <strain evidence="8 9">ArDII</strain>
    </source>
</reference>
<dbReference type="Proteomes" id="UP000076837">
    <property type="component" value="Unassembled WGS sequence"/>
</dbReference>
<accession>A0A162ZTC3</accession>
<protein>
    <submittedName>
        <fullName evidence="8">Monooxygenase</fullName>
    </submittedName>
</protein>
<feature type="domain" description="FAD-binding" evidence="7">
    <location>
        <begin position="14"/>
        <end position="381"/>
    </location>
</feature>
<evidence type="ECO:0000256" key="3">
    <source>
        <dbReference type="ARBA" id="ARBA00022827"/>
    </source>
</evidence>
<comment type="caution">
    <text evidence="8">The sequence shown here is derived from an EMBL/GenBank/DDBJ whole genome shotgun (WGS) entry which is preliminary data.</text>
</comment>
<dbReference type="AlphaFoldDB" id="A0A162ZTC3"/>
<keyword evidence="6" id="KW-1133">Transmembrane helix</keyword>
<keyword evidence="6" id="KW-0812">Transmembrane</keyword>
<evidence type="ECO:0000256" key="5">
    <source>
        <dbReference type="ARBA" id="ARBA00023033"/>
    </source>
</evidence>
<evidence type="ECO:0000256" key="6">
    <source>
        <dbReference type="SAM" id="Phobius"/>
    </source>
</evidence>
<dbReference type="InterPro" id="IPR036188">
    <property type="entry name" value="FAD/NAD-bd_sf"/>
</dbReference>
<gene>
    <name evidence="8" type="ORF">ST47_g8064</name>
</gene>
<dbReference type="PANTHER" id="PTHR13789">
    <property type="entry name" value="MONOOXYGENASE"/>
    <property type="match status" value="1"/>
</dbReference>
<organism evidence="8 9">
    <name type="scientific">Didymella rabiei</name>
    <name type="common">Chickpea ascochyta blight fungus</name>
    <name type="synonym">Mycosphaerella rabiei</name>
    <dbReference type="NCBI Taxonomy" id="5454"/>
    <lineage>
        <taxon>Eukaryota</taxon>
        <taxon>Fungi</taxon>
        <taxon>Dikarya</taxon>
        <taxon>Ascomycota</taxon>
        <taxon>Pezizomycotina</taxon>
        <taxon>Dothideomycetes</taxon>
        <taxon>Pleosporomycetidae</taxon>
        <taxon>Pleosporales</taxon>
        <taxon>Pleosporineae</taxon>
        <taxon>Didymellaceae</taxon>
        <taxon>Ascochyta</taxon>
    </lineage>
</organism>
<dbReference type="InterPro" id="IPR050493">
    <property type="entry name" value="FAD-dep_Monooxygenase_BioMet"/>
</dbReference>
<evidence type="ECO:0000313" key="8">
    <source>
        <dbReference type="EMBL" id="KZM20794.1"/>
    </source>
</evidence>
<dbReference type="SUPFAM" id="SSF54373">
    <property type="entry name" value="FAD-linked reductases, C-terminal domain"/>
    <property type="match status" value="1"/>
</dbReference>
<dbReference type="GO" id="GO:0004497">
    <property type="term" value="F:monooxygenase activity"/>
    <property type="evidence" value="ECO:0007669"/>
    <property type="project" value="UniProtKB-KW"/>
</dbReference>
<keyword evidence="5 8" id="KW-0503">Monooxygenase</keyword>
<feature type="transmembrane region" description="Helical" evidence="6">
    <location>
        <begin position="12"/>
        <end position="31"/>
    </location>
</feature>
<name>A0A162ZTC3_DIDRA</name>
<dbReference type="Gene3D" id="3.50.50.60">
    <property type="entry name" value="FAD/NAD(P)-binding domain"/>
    <property type="match status" value="1"/>
</dbReference>
<evidence type="ECO:0000313" key="9">
    <source>
        <dbReference type="Proteomes" id="UP000076837"/>
    </source>
</evidence>
<evidence type="ECO:0000256" key="2">
    <source>
        <dbReference type="ARBA" id="ARBA00022630"/>
    </source>
</evidence>
<keyword evidence="3" id="KW-0274">FAD</keyword>
<evidence type="ECO:0000259" key="7">
    <source>
        <dbReference type="Pfam" id="PF01494"/>
    </source>
</evidence>
<evidence type="ECO:0000256" key="1">
    <source>
        <dbReference type="ARBA" id="ARBA00007992"/>
    </source>
</evidence>
<dbReference type="STRING" id="5454.A0A162ZTC3"/>
<keyword evidence="9" id="KW-1185">Reference proteome</keyword>
<keyword evidence="4" id="KW-0560">Oxidoreductase</keyword>
<dbReference type="PRINTS" id="PR00420">
    <property type="entry name" value="RNGMNOXGNASE"/>
</dbReference>
<keyword evidence="2" id="KW-0285">Flavoprotein</keyword>
<proteinExistence type="inferred from homology"/>
<dbReference type="GO" id="GO:0071949">
    <property type="term" value="F:FAD binding"/>
    <property type="evidence" value="ECO:0007669"/>
    <property type="project" value="InterPro"/>
</dbReference>
<dbReference type="InterPro" id="IPR002938">
    <property type="entry name" value="FAD-bd"/>
</dbReference>
<dbReference type="Pfam" id="PF01494">
    <property type="entry name" value="FAD_binding_3"/>
    <property type="match status" value="1"/>
</dbReference>
<comment type="similarity">
    <text evidence="1">Belongs to the paxM FAD-dependent monooxygenase family.</text>
</comment>
<dbReference type="SUPFAM" id="SSF51905">
    <property type="entry name" value="FAD/NAD(P)-binding domain"/>
    <property type="match status" value="1"/>
</dbReference>
<dbReference type="EMBL" id="JYNV01000269">
    <property type="protein sequence ID" value="KZM20794.1"/>
    <property type="molecule type" value="Genomic_DNA"/>
</dbReference>
<dbReference type="PANTHER" id="PTHR13789:SF314">
    <property type="entry name" value="FAD-BINDING DOMAIN-CONTAINING PROTEIN"/>
    <property type="match status" value="1"/>
</dbReference>
<evidence type="ECO:0000256" key="4">
    <source>
        <dbReference type="ARBA" id="ARBA00023002"/>
    </source>
</evidence>
<keyword evidence="6" id="KW-0472">Membrane</keyword>